<comment type="caution">
    <text evidence="6">The sequence shown here is derived from an EMBL/GenBank/DDBJ whole genome shotgun (WGS) entry which is preliminary data.</text>
</comment>
<sequence>MQNLNTCLGTYLEKVATLEEANIKPELQFREWGLSHVKVDTRDISTHQVAIDELRSKFLATTTVAAELALQVNNIKLAADDFRINEFGLRQSVEADIGGLKRMLREMFLASSDLEMQLEDLKDEVVYLKKNHKEETISFSAPMSGQVQVEVDAAPAQDLNAVITEIREQYEGMAKVVQTTSVELKSGQSTARDLGLELQSPQSTARDLGLELQSPQSTARDLGLELQSPQSTARDLGLELQSPQSTARDLGLELQSPQSTARGLGLELQSPHSMKALWRGTLRRWRLATEL</sequence>
<dbReference type="PANTHER" id="PTHR23239:SF367">
    <property type="entry name" value="KERATIN 15-RELATED"/>
    <property type="match status" value="1"/>
</dbReference>
<keyword evidence="7" id="KW-1185">Reference proteome</keyword>
<evidence type="ECO:0000256" key="1">
    <source>
        <dbReference type="ARBA" id="ARBA00022754"/>
    </source>
</evidence>
<name>A0AAN8LFW5_9TELE</name>
<evidence type="ECO:0000256" key="2">
    <source>
        <dbReference type="ARBA" id="ARBA00023054"/>
    </source>
</evidence>
<feature type="domain" description="IF rod" evidence="5">
    <location>
        <begin position="1"/>
        <end position="174"/>
    </location>
</feature>
<dbReference type="AlphaFoldDB" id="A0AAN8LFW5"/>
<evidence type="ECO:0000313" key="6">
    <source>
        <dbReference type="EMBL" id="KAK6311612.1"/>
    </source>
</evidence>
<dbReference type="Gene3D" id="1.20.5.1160">
    <property type="entry name" value="Vasodilator-stimulated phosphoprotein"/>
    <property type="match status" value="1"/>
</dbReference>
<dbReference type="GO" id="GO:0005882">
    <property type="term" value="C:intermediate filament"/>
    <property type="evidence" value="ECO:0007669"/>
    <property type="project" value="UniProtKB-KW"/>
</dbReference>
<keyword evidence="1" id="KW-0403">Intermediate filament</keyword>
<evidence type="ECO:0000256" key="3">
    <source>
        <dbReference type="SAM" id="Coils"/>
    </source>
</evidence>
<organism evidence="6 7">
    <name type="scientific">Coregonus suidteri</name>
    <dbReference type="NCBI Taxonomy" id="861788"/>
    <lineage>
        <taxon>Eukaryota</taxon>
        <taxon>Metazoa</taxon>
        <taxon>Chordata</taxon>
        <taxon>Craniata</taxon>
        <taxon>Vertebrata</taxon>
        <taxon>Euteleostomi</taxon>
        <taxon>Actinopterygii</taxon>
        <taxon>Neopterygii</taxon>
        <taxon>Teleostei</taxon>
        <taxon>Protacanthopterygii</taxon>
        <taxon>Salmoniformes</taxon>
        <taxon>Salmonidae</taxon>
        <taxon>Coregoninae</taxon>
        <taxon>Coregonus</taxon>
    </lineage>
</organism>
<feature type="region of interest" description="Disordered" evidence="4">
    <location>
        <begin position="198"/>
        <end position="221"/>
    </location>
</feature>
<dbReference type="Pfam" id="PF00038">
    <property type="entry name" value="Filament"/>
    <property type="match status" value="1"/>
</dbReference>
<reference evidence="6 7" key="1">
    <citation type="submission" date="2021-04" db="EMBL/GenBank/DDBJ databases">
        <authorList>
            <person name="De Guttry C."/>
            <person name="Zahm M."/>
            <person name="Klopp C."/>
            <person name="Cabau C."/>
            <person name="Louis A."/>
            <person name="Berthelot C."/>
            <person name="Parey E."/>
            <person name="Roest Crollius H."/>
            <person name="Montfort J."/>
            <person name="Robinson-Rechavi M."/>
            <person name="Bucao C."/>
            <person name="Bouchez O."/>
            <person name="Gislard M."/>
            <person name="Lluch J."/>
            <person name="Milhes M."/>
            <person name="Lampietro C."/>
            <person name="Lopez Roques C."/>
            <person name="Donnadieu C."/>
            <person name="Braasch I."/>
            <person name="Desvignes T."/>
            <person name="Postlethwait J."/>
            <person name="Bobe J."/>
            <person name="Wedekind C."/>
            <person name="Guiguen Y."/>
        </authorList>
    </citation>
    <scope>NUCLEOTIDE SEQUENCE [LARGE SCALE GENOMIC DNA]</scope>
    <source>
        <strain evidence="6">Cs_M1</strain>
        <tissue evidence="6">Blood</tissue>
    </source>
</reference>
<dbReference type="SMART" id="SM01391">
    <property type="entry name" value="Filament"/>
    <property type="match status" value="1"/>
</dbReference>
<dbReference type="PRINTS" id="PR01248">
    <property type="entry name" value="TYPE1KERATIN"/>
</dbReference>
<dbReference type="Proteomes" id="UP001356427">
    <property type="component" value="Unassembled WGS sequence"/>
</dbReference>
<dbReference type="GO" id="GO:0005198">
    <property type="term" value="F:structural molecule activity"/>
    <property type="evidence" value="ECO:0007669"/>
    <property type="project" value="InterPro"/>
</dbReference>
<feature type="coiled-coil region" evidence="3">
    <location>
        <begin position="104"/>
        <end position="131"/>
    </location>
</feature>
<dbReference type="PANTHER" id="PTHR23239">
    <property type="entry name" value="INTERMEDIATE FILAMENT"/>
    <property type="match status" value="1"/>
</dbReference>
<accession>A0AAN8LFW5</accession>
<gene>
    <name evidence="6" type="ORF">J4Q44_G00172760</name>
</gene>
<dbReference type="InterPro" id="IPR002957">
    <property type="entry name" value="Keratin_I"/>
</dbReference>
<proteinExistence type="predicted"/>
<dbReference type="PROSITE" id="PS51842">
    <property type="entry name" value="IF_ROD_2"/>
    <property type="match status" value="1"/>
</dbReference>
<keyword evidence="2 3" id="KW-0175">Coiled coil</keyword>
<protein>
    <recommendedName>
        <fullName evidence="5">IF rod domain-containing protein</fullName>
    </recommendedName>
</protein>
<evidence type="ECO:0000256" key="4">
    <source>
        <dbReference type="SAM" id="MobiDB-lite"/>
    </source>
</evidence>
<dbReference type="InterPro" id="IPR039008">
    <property type="entry name" value="IF_rod_dom"/>
</dbReference>
<dbReference type="EMBL" id="JAGTTL010000015">
    <property type="protein sequence ID" value="KAK6311612.1"/>
    <property type="molecule type" value="Genomic_DNA"/>
</dbReference>
<evidence type="ECO:0000313" key="7">
    <source>
        <dbReference type="Proteomes" id="UP001356427"/>
    </source>
</evidence>
<evidence type="ECO:0000259" key="5">
    <source>
        <dbReference type="PROSITE" id="PS51842"/>
    </source>
</evidence>